<evidence type="ECO:0000313" key="3">
    <source>
        <dbReference type="Proteomes" id="UP001152049"/>
    </source>
</evidence>
<accession>A0A9W8S3F0</accession>
<gene>
    <name evidence="2" type="ORF">NW762_005554</name>
</gene>
<keyword evidence="1" id="KW-0812">Transmembrane</keyword>
<feature type="transmembrane region" description="Helical" evidence="1">
    <location>
        <begin position="300"/>
        <end position="318"/>
    </location>
</feature>
<protein>
    <submittedName>
        <fullName evidence="2">Uncharacterized protein</fullName>
    </submittedName>
</protein>
<organism evidence="2 3">
    <name type="scientific">Fusarium torreyae</name>
    <dbReference type="NCBI Taxonomy" id="1237075"/>
    <lineage>
        <taxon>Eukaryota</taxon>
        <taxon>Fungi</taxon>
        <taxon>Dikarya</taxon>
        <taxon>Ascomycota</taxon>
        <taxon>Pezizomycotina</taxon>
        <taxon>Sordariomycetes</taxon>
        <taxon>Hypocreomycetidae</taxon>
        <taxon>Hypocreales</taxon>
        <taxon>Nectriaceae</taxon>
        <taxon>Fusarium</taxon>
    </lineage>
</organism>
<dbReference type="OrthoDB" id="3789824at2759"/>
<evidence type="ECO:0000313" key="2">
    <source>
        <dbReference type="EMBL" id="KAJ4264356.1"/>
    </source>
</evidence>
<proteinExistence type="predicted"/>
<keyword evidence="1" id="KW-0472">Membrane</keyword>
<keyword evidence="1" id="KW-1133">Transmembrane helix</keyword>
<feature type="transmembrane region" description="Helical" evidence="1">
    <location>
        <begin position="325"/>
        <end position="343"/>
    </location>
</feature>
<reference evidence="2" key="1">
    <citation type="submission" date="2022-09" db="EMBL/GenBank/DDBJ databases">
        <title>Fusarium specimens isolated from Avocado Roots.</title>
        <authorList>
            <person name="Stajich J."/>
            <person name="Roper C."/>
            <person name="Heimlech-Rivalta G."/>
        </authorList>
    </citation>
    <scope>NUCLEOTIDE SEQUENCE</scope>
    <source>
        <strain evidence="2">CF00136</strain>
    </source>
</reference>
<evidence type="ECO:0000256" key="1">
    <source>
        <dbReference type="SAM" id="Phobius"/>
    </source>
</evidence>
<dbReference type="Proteomes" id="UP001152049">
    <property type="component" value="Unassembled WGS sequence"/>
</dbReference>
<comment type="caution">
    <text evidence="2">The sequence shown here is derived from an EMBL/GenBank/DDBJ whole genome shotgun (WGS) entry which is preliminary data.</text>
</comment>
<sequence>MDQGIVRVLTDSVWSNGFTRNDAPRPDTSRILKETLFQSWDLFAKIDKGEDLTTAQPVTLLYDACLGHNGSPGEKTCPEICTDSASLFDSWKTLWQCLSLASLSLANTTFSKLEQPRYGIGNETAKEQITDALWTFAITNETNFDGKSVLNLTYECATASCRDKSMGDCSLGRLGSGFAKGDAVQWIKMYEALEPLCNGLESDINIDIAGPGVSRHLIWWLGRDLLVHRSNLLAHRVSGLERLERTNLAHATSTFLAELHEAQCFFVVAIEIALINASSRSAIFTGADNWQSLLWNRDSVQFLAGMGAWPIILGQISLRRAQLDSMYYLLLSTLALVLAGVAADTAANPDPDRIYKMFQGQNVLEECGGHPSLRTFCVEERDGLYWYTFPAASIYAFLGLLAILWWIKLWSIMSDTC</sequence>
<feature type="transmembrane region" description="Helical" evidence="1">
    <location>
        <begin position="384"/>
        <end position="407"/>
    </location>
</feature>
<dbReference type="AlphaFoldDB" id="A0A9W8S3F0"/>
<name>A0A9W8S3F0_9HYPO</name>
<keyword evidence="3" id="KW-1185">Reference proteome</keyword>
<dbReference type="EMBL" id="JAOQAZ010000008">
    <property type="protein sequence ID" value="KAJ4264356.1"/>
    <property type="molecule type" value="Genomic_DNA"/>
</dbReference>